<accession>Q21IV0</accession>
<dbReference type="CDD" id="cd00761">
    <property type="entry name" value="Glyco_tranf_GTA_type"/>
    <property type="match status" value="1"/>
</dbReference>
<dbReference type="GO" id="GO:0016758">
    <property type="term" value="F:hexosyltransferase activity"/>
    <property type="evidence" value="ECO:0007669"/>
    <property type="project" value="UniProtKB-ARBA"/>
</dbReference>
<dbReference type="GeneID" id="98613791"/>
<sequence>MSGMLVSIVMPCYNSEKFIAESIMSVLAQTYECFELIIIDNMSSDSSVSIIETLAKIDFRIKLLKCKKKGAAEARNYGIKNSRGRFLAFLDSDDLWDKDKLSKHVSYMMGSGSRLTCSSYRLISEDGVCLDEFNVPESKLSREDLLRTCSVGCLTVVVDFGGVDSFMRPLMPIIAKEDYAYWFVLLDYFGERFSVIPHVLASYRVHKNGVSSKKYIEIARQWNVYRGFLGLRFARSLKYILCYIVNGIKKTYL</sequence>
<dbReference type="PANTHER" id="PTHR22916">
    <property type="entry name" value="GLYCOSYLTRANSFERASE"/>
    <property type="match status" value="1"/>
</dbReference>
<dbReference type="eggNOG" id="COG0463">
    <property type="taxonomic scope" value="Bacteria"/>
</dbReference>
<feature type="domain" description="Glycosyltransferase 2-like" evidence="1">
    <location>
        <begin position="7"/>
        <end position="125"/>
    </location>
</feature>
<dbReference type="PANTHER" id="PTHR22916:SF3">
    <property type="entry name" value="UDP-GLCNAC:BETAGAL BETA-1,3-N-ACETYLGLUCOSAMINYLTRANSFERASE-LIKE PROTEIN 1"/>
    <property type="match status" value="1"/>
</dbReference>
<name>Q21IV0_SACD2</name>
<evidence type="ECO:0000313" key="3">
    <source>
        <dbReference type="Proteomes" id="UP000001947"/>
    </source>
</evidence>
<keyword evidence="3" id="KW-1185">Reference proteome</keyword>
<dbReference type="OrthoDB" id="9801954at2"/>
<dbReference type="STRING" id="203122.Sde_2119"/>
<proteinExistence type="predicted"/>
<dbReference type="AlphaFoldDB" id="Q21IV0"/>
<dbReference type="CAZy" id="GT2">
    <property type="family name" value="Glycosyltransferase Family 2"/>
</dbReference>
<dbReference type="KEGG" id="sde:Sde_2119"/>
<dbReference type="InterPro" id="IPR001173">
    <property type="entry name" value="Glyco_trans_2-like"/>
</dbReference>
<dbReference type="Pfam" id="PF00535">
    <property type="entry name" value="Glycos_transf_2"/>
    <property type="match status" value="1"/>
</dbReference>
<evidence type="ECO:0000313" key="2">
    <source>
        <dbReference type="EMBL" id="ABD81379.1"/>
    </source>
</evidence>
<organism evidence="2 3">
    <name type="scientific">Saccharophagus degradans (strain 2-40 / ATCC 43961 / DSM 17024)</name>
    <dbReference type="NCBI Taxonomy" id="203122"/>
    <lineage>
        <taxon>Bacteria</taxon>
        <taxon>Pseudomonadati</taxon>
        <taxon>Pseudomonadota</taxon>
        <taxon>Gammaproteobacteria</taxon>
        <taxon>Cellvibrionales</taxon>
        <taxon>Cellvibrionaceae</taxon>
        <taxon>Saccharophagus</taxon>
    </lineage>
</organism>
<dbReference type="HOGENOM" id="CLU_025996_0_3_6"/>
<dbReference type="EMBL" id="CP000282">
    <property type="protein sequence ID" value="ABD81379.1"/>
    <property type="molecule type" value="Genomic_DNA"/>
</dbReference>
<gene>
    <name evidence="2" type="ordered locus">Sde_2119</name>
</gene>
<keyword evidence="2" id="KW-0808">Transferase</keyword>
<protein>
    <submittedName>
        <fullName evidence="2">B-glycosyltransferase-like protein</fullName>
    </submittedName>
</protein>
<dbReference type="Gene3D" id="3.90.550.10">
    <property type="entry name" value="Spore Coat Polysaccharide Biosynthesis Protein SpsA, Chain A"/>
    <property type="match status" value="1"/>
</dbReference>
<dbReference type="RefSeq" id="WP_011468597.1">
    <property type="nucleotide sequence ID" value="NC_007912.1"/>
</dbReference>
<dbReference type="Proteomes" id="UP000001947">
    <property type="component" value="Chromosome"/>
</dbReference>
<evidence type="ECO:0000259" key="1">
    <source>
        <dbReference type="Pfam" id="PF00535"/>
    </source>
</evidence>
<dbReference type="InterPro" id="IPR029044">
    <property type="entry name" value="Nucleotide-diphossugar_trans"/>
</dbReference>
<reference evidence="2 3" key="1">
    <citation type="journal article" date="2008" name="PLoS Genet.">
        <title>Complete genome sequence of the complex carbohydrate-degrading marine bacterium, Saccharophagus degradans strain 2-40 T.</title>
        <authorList>
            <person name="Weiner R.M."/>
            <person name="Taylor L.E.II."/>
            <person name="Henrissat B."/>
            <person name="Hauser L."/>
            <person name="Land M."/>
            <person name="Coutinho P.M."/>
            <person name="Rancurel C."/>
            <person name="Saunders E.H."/>
            <person name="Longmire A.G."/>
            <person name="Zhang H."/>
            <person name="Bayer E.A."/>
            <person name="Gilbert H.J."/>
            <person name="Larimer F."/>
            <person name="Zhulin I.B."/>
            <person name="Ekborg N.A."/>
            <person name="Lamed R."/>
            <person name="Richardson P.M."/>
            <person name="Borovok I."/>
            <person name="Hutcheson S."/>
        </authorList>
    </citation>
    <scope>NUCLEOTIDE SEQUENCE [LARGE SCALE GENOMIC DNA]</scope>
    <source>
        <strain evidence="3">2-40 / ATCC 43961 / DSM 17024</strain>
    </source>
</reference>
<dbReference type="SUPFAM" id="SSF53448">
    <property type="entry name" value="Nucleotide-diphospho-sugar transferases"/>
    <property type="match status" value="1"/>
</dbReference>